<keyword evidence="3" id="KW-1185">Reference proteome</keyword>
<accession>A0ABV0MTI5</accession>
<feature type="non-terminal residue" evidence="2">
    <location>
        <position position="1"/>
    </location>
</feature>
<name>A0ABV0MTI5_9TELE</name>
<dbReference type="EMBL" id="JAHRIO010011767">
    <property type="protein sequence ID" value="MEQ2162430.1"/>
    <property type="molecule type" value="Genomic_DNA"/>
</dbReference>
<proteinExistence type="predicted"/>
<reference evidence="2 3" key="1">
    <citation type="submission" date="2021-06" db="EMBL/GenBank/DDBJ databases">
        <authorList>
            <person name="Palmer J.M."/>
        </authorList>
    </citation>
    <scope>NUCLEOTIDE SEQUENCE [LARGE SCALE GENOMIC DNA]</scope>
    <source>
        <strain evidence="2 3">GA_2019</strain>
        <tissue evidence="2">Muscle</tissue>
    </source>
</reference>
<sequence>DPLGFHMYTRTKGGVVLPVYRFARGSTSLESFHLHLNRFIPGKSLMSGCSFCGSLIVFLSVLIKPEGTSVSSSHFQMYLLEGLTRWNADRAQAAAGAEKAGMKCYAGQKQHTLFQLTQRLLGETLAESYSKPLKYTGELIRMSYLYAQTGQELQMFSDDPDGGEEIILEDVTVGPDRTPGYQHVVRLARKLVELCRKGYIINAEVEEIVGLWQNLPDVDKGPIAFPSRYKEFLTKGRFKKAKTYAPGTVAQPGLESMKRYRKQMATGEDHPHGWCCSTPSSYRGGAVLAARQGAPGALFQAPPPSSETCSRWRPGRRPEQALQRRLHCSTIHQLFHTGCCSPSPRHGPRHDPSHGPHHPCSKVHSMEQTENPAAKEAAAKEGVTLKVRAPSINICSHCGLRKIKQTGHRVLTKASGERVNYCPVAANGQSPEEWLASL</sequence>
<evidence type="ECO:0000256" key="1">
    <source>
        <dbReference type="SAM" id="MobiDB-lite"/>
    </source>
</evidence>
<evidence type="ECO:0000313" key="2">
    <source>
        <dbReference type="EMBL" id="MEQ2162430.1"/>
    </source>
</evidence>
<dbReference type="Proteomes" id="UP001476798">
    <property type="component" value="Unassembled WGS sequence"/>
</dbReference>
<protein>
    <submittedName>
        <fullName evidence="2">Uncharacterized protein</fullName>
    </submittedName>
</protein>
<dbReference type="PANTHER" id="PTHR47773:SF1">
    <property type="entry name" value="C2H2-TYPE DOMAIN-CONTAINING PROTEIN"/>
    <property type="match status" value="1"/>
</dbReference>
<organism evidence="2 3">
    <name type="scientific">Goodea atripinnis</name>
    <dbReference type="NCBI Taxonomy" id="208336"/>
    <lineage>
        <taxon>Eukaryota</taxon>
        <taxon>Metazoa</taxon>
        <taxon>Chordata</taxon>
        <taxon>Craniata</taxon>
        <taxon>Vertebrata</taxon>
        <taxon>Euteleostomi</taxon>
        <taxon>Actinopterygii</taxon>
        <taxon>Neopterygii</taxon>
        <taxon>Teleostei</taxon>
        <taxon>Neoteleostei</taxon>
        <taxon>Acanthomorphata</taxon>
        <taxon>Ovalentaria</taxon>
        <taxon>Atherinomorphae</taxon>
        <taxon>Cyprinodontiformes</taxon>
        <taxon>Goodeidae</taxon>
        <taxon>Goodea</taxon>
    </lineage>
</organism>
<feature type="region of interest" description="Disordered" evidence="1">
    <location>
        <begin position="343"/>
        <end position="378"/>
    </location>
</feature>
<dbReference type="PANTHER" id="PTHR47773">
    <property type="entry name" value="SI:DKEY-9I5.2-RELATED"/>
    <property type="match status" value="1"/>
</dbReference>
<evidence type="ECO:0000313" key="3">
    <source>
        <dbReference type="Proteomes" id="UP001476798"/>
    </source>
</evidence>
<gene>
    <name evidence="2" type="ORF">GOODEAATRI_019700</name>
</gene>
<feature type="region of interest" description="Disordered" evidence="1">
    <location>
        <begin position="296"/>
        <end position="315"/>
    </location>
</feature>
<comment type="caution">
    <text evidence="2">The sequence shown here is derived from an EMBL/GenBank/DDBJ whole genome shotgun (WGS) entry which is preliminary data.</text>
</comment>